<accession>A0ACC0JPX2</accession>
<organism evidence="1 2">
    <name type="scientific">Choristoneura fumiferana</name>
    <name type="common">Spruce budworm moth</name>
    <name type="synonym">Archips fumiferana</name>
    <dbReference type="NCBI Taxonomy" id="7141"/>
    <lineage>
        <taxon>Eukaryota</taxon>
        <taxon>Metazoa</taxon>
        <taxon>Ecdysozoa</taxon>
        <taxon>Arthropoda</taxon>
        <taxon>Hexapoda</taxon>
        <taxon>Insecta</taxon>
        <taxon>Pterygota</taxon>
        <taxon>Neoptera</taxon>
        <taxon>Endopterygota</taxon>
        <taxon>Lepidoptera</taxon>
        <taxon>Glossata</taxon>
        <taxon>Ditrysia</taxon>
        <taxon>Tortricoidea</taxon>
        <taxon>Tortricidae</taxon>
        <taxon>Tortricinae</taxon>
        <taxon>Choristoneura</taxon>
    </lineage>
</organism>
<reference evidence="1 2" key="1">
    <citation type="journal article" date="2022" name="Genome Biol. Evol.">
        <title>The Spruce Budworm Genome: Reconstructing the Evolutionary History of Antifreeze Proteins.</title>
        <authorList>
            <person name="Beliveau C."/>
            <person name="Gagne P."/>
            <person name="Picq S."/>
            <person name="Vernygora O."/>
            <person name="Keeling C.I."/>
            <person name="Pinkney K."/>
            <person name="Doucet D."/>
            <person name="Wen F."/>
            <person name="Johnston J.S."/>
            <person name="Maaroufi H."/>
            <person name="Boyle B."/>
            <person name="Laroche J."/>
            <person name="Dewar K."/>
            <person name="Juretic N."/>
            <person name="Blackburn G."/>
            <person name="Nisole A."/>
            <person name="Brunet B."/>
            <person name="Brandao M."/>
            <person name="Lumley L."/>
            <person name="Duan J."/>
            <person name="Quan G."/>
            <person name="Lucarotti C.J."/>
            <person name="Roe A.D."/>
            <person name="Sperling F.A.H."/>
            <person name="Levesque R.C."/>
            <person name="Cusson M."/>
        </authorList>
    </citation>
    <scope>NUCLEOTIDE SEQUENCE [LARGE SCALE GENOMIC DNA]</scope>
    <source>
        <strain evidence="1">Glfc:IPQL:Cfum</strain>
    </source>
</reference>
<dbReference type="EMBL" id="CM046108">
    <property type="protein sequence ID" value="KAI8426099.1"/>
    <property type="molecule type" value="Genomic_DNA"/>
</dbReference>
<evidence type="ECO:0000313" key="1">
    <source>
        <dbReference type="EMBL" id="KAI8426099.1"/>
    </source>
</evidence>
<evidence type="ECO:0000313" key="2">
    <source>
        <dbReference type="Proteomes" id="UP001064048"/>
    </source>
</evidence>
<dbReference type="Proteomes" id="UP001064048">
    <property type="component" value="Chromosome 8"/>
</dbReference>
<keyword evidence="2" id="KW-1185">Reference proteome</keyword>
<sequence>MLDNWKLRSKKSAKYFLKLCNDNVLTQKVGARVSRSTASSEKLLPMAPVMARVAGWGRSALRRWPLLTNTAVYASFYTAAELSQQTFNKYYTPEKPEIDYAAAARIVSVGSCVYAPTLYKYLDSKFQGKALKTVAKKVIIDQFGMTPIMLATFYVVMGVLENKESIFEELREKYWRTFVANQCFWIPGQTINFYFMPPHLRIVFIASASFLWINVLCFIKRQKFRAILSVPSLELKKDSSVNSKTFQRTIALSALALLLPLLAVFLFFAFVYKLLCSVIIKRRDKHFVDFLDSFDVFWSLEDDTTKSVINVLGVIESDSSCSVVNNIKEKLQNIFPNNSTDKIFFRRSEEFGFYYWRRYSNVDINQYVETVELPAKANSQNMKDLENLMTEIGNQSLPYNDEGLFKILITKQRVGNYNGEKGEYGIIFRIHHSVGDGVALIEFLCKTLADNKDDCPVNMFTNPESYNTKISQSPKNLIEMMEKLWKMPICLIDGVLRKPDENPLHGPGLQNKRIFKWTESDENLLTMVKDIKNSVDKIKFTDVLATALSSGLHNFFLKTNTRIPEEVSVVLPVRFPKALTEDIDFRLENDFSVTILDLPMKRCSIEKVQQRCNALRQSADPLTNYYLLKLLNSVLPKLLLQSLLNSSQATMVFSNMPGPSQLSICSGVLKKLVFFVPHRGNTGVGVTALCYDKVLRFGASADTSLVSEPADLALILDGMVSEIKRLHQEHVK</sequence>
<protein>
    <submittedName>
        <fullName evidence="1">Uncharacterized protein</fullName>
    </submittedName>
</protein>
<gene>
    <name evidence="1" type="ORF">MSG28_005058</name>
</gene>
<comment type="caution">
    <text evidence="1">The sequence shown here is derived from an EMBL/GenBank/DDBJ whole genome shotgun (WGS) entry which is preliminary data.</text>
</comment>
<name>A0ACC0JPX2_CHOFU</name>
<proteinExistence type="predicted"/>